<dbReference type="InterPro" id="IPR033114">
    <property type="entry name" value="HNH_CAS9"/>
</dbReference>
<keyword evidence="9 12" id="KW-0238">DNA-binding</keyword>
<dbReference type="GO" id="GO:0003723">
    <property type="term" value="F:RNA binding"/>
    <property type="evidence" value="ECO:0007669"/>
    <property type="project" value="UniProtKB-UniRule"/>
</dbReference>
<keyword evidence="13" id="KW-0175">Coiled coil</keyword>
<feature type="coiled-coil region" evidence="13">
    <location>
        <begin position="837"/>
        <end position="864"/>
    </location>
</feature>
<dbReference type="GO" id="GO:0046872">
    <property type="term" value="F:metal ion binding"/>
    <property type="evidence" value="ECO:0007669"/>
    <property type="project" value="UniProtKB-KW"/>
</dbReference>
<evidence type="ECO:0000313" key="16">
    <source>
        <dbReference type="Proteomes" id="UP000321245"/>
    </source>
</evidence>
<dbReference type="Pfam" id="PF13395">
    <property type="entry name" value="HNH_4"/>
    <property type="match status" value="1"/>
</dbReference>
<organism evidence="15 16">
    <name type="scientific">Empedobacter brevis NBRC 14943 = ATCC 43319</name>
    <dbReference type="NCBI Taxonomy" id="1218108"/>
    <lineage>
        <taxon>Bacteria</taxon>
        <taxon>Pseudomonadati</taxon>
        <taxon>Bacteroidota</taxon>
        <taxon>Flavobacteriia</taxon>
        <taxon>Flavobacteriales</taxon>
        <taxon>Weeksellaceae</taxon>
        <taxon>Empedobacter</taxon>
    </lineage>
</organism>
<dbReference type="InterPro" id="IPR036397">
    <property type="entry name" value="RNaseH_sf"/>
</dbReference>
<dbReference type="GO" id="GO:0004519">
    <property type="term" value="F:endonuclease activity"/>
    <property type="evidence" value="ECO:0007669"/>
    <property type="project" value="UniProtKB-UniRule"/>
</dbReference>
<dbReference type="EMBL" id="BJXC01000034">
    <property type="protein sequence ID" value="GEM53567.1"/>
    <property type="molecule type" value="Genomic_DNA"/>
</dbReference>
<keyword evidence="10" id="KW-0464">Manganese</keyword>
<evidence type="ECO:0000256" key="3">
    <source>
        <dbReference type="ARBA" id="ARBA00022723"/>
    </source>
</evidence>
<comment type="caution">
    <text evidence="15">The sequence shown here is derived from an EMBL/GenBank/DDBJ whole genome shotgun (WGS) entry which is preliminary data.</text>
</comment>
<evidence type="ECO:0000256" key="12">
    <source>
        <dbReference type="PROSITE-ProRule" id="PRU01085"/>
    </source>
</evidence>
<evidence type="ECO:0000256" key="11">
    <source>
        <dbReference type="ARBA" id="ARBA00046380"/>
    </source>
</evidence>
<evidence type="ECO:0000256" key="10">
    <source>
        <dbReference type="ARBA" id="ARBA00023211"/>
    </source>
</evidence>
<comment type="cofactor">
    <cofactor evidence="1">
        <name>Mg(2+)</name>
        <dbReference type="ChEBI" id="CHEBI:18420"/>
    </cofactor>
</comment>
<evidence type="ECO:0000256" key="13">
    <source>
        <dbReference type="SAM" id="Coils"/>
    </source>
</evidence>
<keyword evidence="5 12" id="KW-0378">Hydrolase</keyword>
<keyword evidence="2 12" id="KW-0540">Nuclease</keyword>
<dbReference type="STRING" id="1218108.GCA_000382425_02741"/>
<reference evidence="15 16" key="1">
    <citation type="submission" date="2019-07" db="EMBL/GenBank/DDBJ databases">
        <title>Whole genome shotgun sequence of Empedobacter brevis NBRC 14943.</title>
        <authorList>
            <person name="Hosoyama A."/>
            <person name="Uohara A."/>
            <person name="Ohji S."/>
            <person name="Ichikawa N."/>
        </authorList>
    </citation>
    <scope>NUCLEOTIDE SEQUENCE [LARGE SCALE GENOMIC DNA]</scope>
    <source>
        <strain evidence="15 16">NBRC 14943</strain>
    </source>
</reference>
<keyword evidence="8" id="KW-0051">Antiviral defense</keyword>
<dbReference type="RefSeq" id="WP_019976217.1">
    <property type="nucleotide sequence ID" value="NZ_BJXC01000034.1"/>
</dbReference>
<dbReference type="NCBIfam" id="TIGR01865">
    <property type="entry name" value="cas_Csn1"/>
    <property type="match status" value="2"/>
</dbReference>
<dbReference type="GO" id="GO:0003677">
    <property type="term" value="F:DNA binding"/>
    <property type="evidence" value="ECO:0007669"/>
    <property type="project" value="UniProtKB-UniRule"/>
</dbReference>
<dbReference type="InterPro" id="IPR028629">
    <property type="entry name" value="Cas9"/>
</dbReference>
<evidence type="ECO:0000256" key="9">
    <source>
        <dbReference type="ARBA" id="ARBA00023125"/>
    </source>
</evidence>
<protein>
    <recommendedName>
        <fullName evidence="14">HNH Cas9-type domain-containing protein</fullName>
    </recommendedName>
</protein>
<dbReference type="GeneID" id="84650828"/>
<dbReference type="Proteomes" id="UP000321245">
    <property type="component" value="Unassembled WGS sequence"/>
</dbReference>
<keyword evidence="6" id="KW-0460">Magnesium</keyword>
<feature type="domain" description="HNH Cas9-type" evidence="14">
    <location>
        <begin position="720"/>
        <end position="882"/>
    </location>
</feature>
<comment type="subunit">
    <text evidence="11">Monomer. Binds crRNA and tracrRNA.</text>
</comment>
<gene>
    <name evidence="15" type="ORF">EB1_33570</name>
</gene>
<evidence type="ECO:0000313" key="15">
    <source>
        <dbReference type="EMBL" id="GEM53567.1"/>
    </source>
</evidence>
<accession>A0A511NLJ4</accession>
<keyword evidence="7" id="KW-0694">RNA-binding</keyword>
<dbReference type="Gene3D" id="3.30.420.10">
    <property type="entry name" value="Ribonuclease H-like superfamily/Ribonuclease H"/>
    <property type="match status" value="1"/>
</dbReference>
<sequence length="1369" mass="161666">MRILGIDAGTNSLGWSIRDTEFINNQIIDFGVLTFEKGVASEKGNEFPKVKKRTESRGKRNNYRAEKYRKWDLLYFLIENNMCPLSHEELNKWKNYKKGTKRKYPQNDLFLNWLRFDFDGDGKPDFHLIGKNKHDSLFAFRALAVDPNFHSVYKTNPYLLGRIFYQLVQRRGFKGRDEEEAKTMLQGSDKNGTKGRDDIAEFIENHKTLGAALYYYQKETGERIRQRYNLRKDYEAELKLLCQLYDINDEDYQKLWKAIIWQRPLRTQKGLVGYCIYEKNKKRVQVSHPLYEEYRTWTFINNLKIIPPIGVDKQTYIQEKIYPLFFKSSNDFELKTILNQLKKDGGKIDSKFKEKTKVISAKLLKSFQDIFGDNWKELLHWDNINERDSQPSKKQNSSFNYDEIWHVLKTFDSQENLKDFALNKLNLDDEKAEKFSKIKLNQGYATMSLSAIKKILPFLRKGIPYHYAVFLANLYKVLGMETISDTMIDYFIEEFREVEKSNEQTRLLNTVVNSLVLDELNSKYRYSIENDRDLDDSEKKNINAKLIEIFGEKTWLLLSDDEKTASYDYVAKYYKEFLRKSVLSKTNLFMENERIHDQIFNVIAEKYDIPEDKKKFLWHPSEQENYTQAEEYDYFTLNGKPVYIKQIDRENFIKNNKDAEFQGRSLKLLGSPEPVTKGLKNPMALKTMHKMKQLINFLLQEGKIDEDTRIVIEIARELNDANRRKAIEKWNNEREKENLKFSETIIEINKECNTTFNPSDKTLLRKIRLWEEQNETCLYTGKLIKLCDVLDGNKYDLEHTIPASISFDNELRNLTLTDTEFNRNIKKKQYPSQLYNHVDILNNIQFMKEKIEHLEDLYKEWKNKASYASTKEIKDNCIQRYHFIKMDLDYWSYKYNTFILEEYKSGWKNSQLRDTQIITKYALPYLKTLFKRVSVEKASVVNVFKEVYNVKLLSDKKNRSTHSHHAGDASILTLIPSAFDRERILKLYNEEKDNHTGKIYHEQPKDWKDFSPSYIKEIENVILINNIVENRTTVPTYKVVRKKGKIVWEDKSLDKKRIAQGDTIRGQLHDESLYGAIKLPLRNEENKILFDDNGKMKLTEEPILVIRKDLVYKQNADSPGFKTLEEVEKVIVDKALFEMIKMQVEDAVGFKEALTKGVWMFDKQGNKVNKIRRIRCKGSMKYNTALKVHTHAFTSKFDYKKTTLAKSGENALCLFYKNEDGKAMEILSISDVAQLKFKNDRSYFLEPEYNTKSIGKGKKIKEIPLYAVLRSGQKVLFYKDSIEELKELDNSDLTKRLYKVYQFESDGRMKFRNHMAAGIDTDLKKENKEGASFNFENPSIFLRIRQGEWNFAIDGVDFEMKMDGSLKFK</sequence>
<evidence type="ECO:0000259" key="14">
    <source>
        <dbReference type="PROSITE" id="PS51749"/>
    </source>
</evidence>
<evidence type="ECO:0000256" key="5">
    <source>
        <dbReference type="ARBA" id="ARBA00022801"/>
    </source>
</evidence>
<keyword evidence="4 12" id="KW-0255">Endonuclease</keyword>
<dbReference type="InterPro" id="IPR003615">
    <property type="entry name" value="HNH_nuc"/>
</dbReference>
<name>A0A511NLJ4_9FLAO</name>
<evidence type="ECO:0000256" key="8">
    <source>
        <dbReference type="ARBA" id="ARBA00023118"/>
    </source>
</evidence>
<evidence type="ECO:0000256" key="2">
    <source>
        <dbReference type="ARBA" id="ARBA00022722"/>
    </source>
</evidence>
<evidence type="ECO:0000256" key="7">
    <source>
        <dbReference type="ARBA" id="ARBA00022884"/>
    </source>
</evidence>
<dbReference type="PROSITE" id="PS51749">
    <property type="entry name" value="HNH_CAS9"/>
    <property type="match status" value="1"/>
</dbReference>
<evidence type="ECO:0000256" key="1">
    <source>
        <dbReference type="ARBA" id="ARBA00001946"/>
    </source>
</evidence>
<dbReference type="GO" id="GO:0051607">
    <property type="term" value="P:defense response to virus"/>
    <property type="evidence" value="ECO:0007669"/>
    <property type="project" value="UniProtKB-KW"/>
</dbReference>
<proteinExistence type="predicted"/>
<dbReference type="OrthoDB" id="9777169at2"/>
<evidence type="ECO:0000256" key="6">
    <source>
        <dbReference type="ARBA" id="ARBA00022842"/>
    </source>
</evidence>
<evidence type="ECO:0000256" key="4">
    <source>
        <dbReference type="ARBA" id="ARBA00022759"/>
    </source>
</evidence>
<keyword evidence="16" id="KW-1185">Reference proteome</keyword>
<dbReference type="GO" id="GO:0016787">
    <property type="term" value="F:hydrolase activity"/>
    <property type="evidence" value="ECO:0007669"/>
    <property type="project" value="UniProtKB-KW"/>
</dbReference>
<keyword evidence="3" id="KW-0479">Metal-binding</keyword>